<evidence type="ECO:0000313" key="2">
    <source>
        <dbReference type="Proteomes" id="UP001165064"/>
    </source>
</evidence>
<name>A0ACB5TXU8_AMBMO</name>
<sequence>MLQNTMNNTHYDQLENRKYDDLSSFESSNFSANSTKSSEEEYMLQEIDQKNFKEQDSKSLAPKVLAKPKLQQFKDNIWYEDKTWTRLFIIFSITSSILILSLESVLASFAIRGFAKYKGLTRSGHYPAGDGDFGSGCALREGQFSSVALPFHVDTHGILLGFGTYGCCSRSPYRD</sequence>
<comment type="caution">
    <text evidence="1">The sequence shown here is derived from an EMBL/GenBank/DDBJ whole genome shotgun (WGS) entry which is preliminary data.</text>
</comment>
<proteinExistence type="predicted"/>
<dbReference type="Proteomes" id="UP001165064">
    <property type="component" value="Unassembled WGS sequence"/>
</dbReference>
<evidence type="ECO:0000313" key="1">
    <source>
        <dbReference type="EMBL" id="GME97008.1"/>
    </source>
</evidence>
<gene>
    <name evidence="1" type="ORF">Amon02_001013900</name>
</gene>
<reference evidence="1" key="1">
    <citation type="submission" date="2023-04" db="EMBL/GenBank/DDBJ databases">
        <title>Ambrosiozyma monospora NBRC 10751.</title>
        <authorList>
            <person name="Ichikawa N."/>
            <person name="Sato H."/>
            <person name="Tonouchi N."/>
        </authorList>
    </citation>
    <scope>NUCLEOTIDE SEQUENCE</scope>
    <source>
        <strain evidence="1">NBRC 10751</strain>
    </source>
</reference>
<protein>
    <submittedName>
        <fullName evidence="1">Unnamed protein product</fullName>
    </submittedName>
</protein>
<keyword evidence="2" id="KW-1185">Reference proteome</keyword>
<accession>A0ACB5TXU8</accession>
<organism evidence="1 2">
    <name type="scientific">Ambrosiozyma monospora</name>
    <name type="common">Yeast</name>
    <name type="synonym">Endomycopsis monosporus</name>
    <dbReference type="NCBI Taxonomy" id="43982"/>
    <lineage>
        <taxon>Eukaryota</taxon>
        <taxon>Fungi</taxon>
        <taxon>Dikarya</taxon>
        <taxon>Ascomycota</taxon>
        <taxon>Saccharomycotina</taxon>
        <taxon>Pichiomycetes</taxon>
        <taxon>Pichiales</taxon>
        <taxon>Pichiaceae</taxon>
        <taxon>Ambrosiozyma</taxon>
    </lineage>
</organism>
<dbReference type="EMBL" id="BSXS01009956">
    <property type="protein sequence ID" value="GME97008.1"/>
    <property type="molecule type" value="Genomic_DNA"/>
</dbReference>